<accession>A0A0M9GGT4</accession>
<dbReference type="EMBL" id="JSYZ01000009">
    <property type="protein sequence ID" value="KPA90848.1"/>
    <property type="molecule type" value="Genomic_DNA"/>
</dbReference>
<reference evidence="1 2" key="1">
    <citation type="journal article" date="2015" name="PLoS ONE">
        <title>Rice-Infecting Pseudomonas Genomes Are Highly Accessorized and Harbor Multiple Putative Virulence Mechanisms to Cause Sheath Brown Rot.</title>
        <authorList>
            <person name="Quibod I.L."/>
            <person name="Grande G."/>
            <person name="Oreiro E.G."/>
            <person name="Borja F.N."/>
            <person name="Dossa G.S."/>
            <person name="Mauleon R."/>
            <person name="Cruz C.V."/>
            <person name="Oliva R."/>
        </authorList>
    </citation>
    <scope>NUCLEOTIDE SEQUENCE [LARGE SCALE GENOMIC DNA]</scope>
    <source>
        <strain evidence="1 2">IRRI 6609</strain>
    </source>
</reference>
<gene>
    <name evidence="1" type="ORF">PF66_02917</name>
</gene>
<dbReference type="PATRIC" id="fig|50340.43.peg.6304"/>
<evidence type="ECO:0000313" key="1">
    <source>
        <dbReference type="EMBL" id="KPA90848.1"/>
    </source>
</evidence>
<organism evidence="1 2">
    <name type="scientific">Pseudomonas asplenii</name>
    <dbReference type="NCBI Taxonomy" id="53407"/>
    <lineage>
        <taxon>Bacteria</taxon>
        <taxon>Pseudomonadati</taxon>
        <taxon>Pseudomonadota</taxon>
        <taxon>Gammaproteobacteria</taxon>
        <taxon>Pseudomonadales</taxon>
        <taxon>Pseudomonadaceae</taxon>
        <taxon>Pseudomonas</taxon>
    </lineage>
</organism>
<protein>
    <submittedName>
        <fullName evidence="1">Uncharacterized protein</fullName>
    </submittedName>
</protein>
<evidence type="ECO:0000313" key="2">
    <source>
        <dbReference type="Proteomes" id="UP000037931"/>
    </source>
</evidence>
<dbReference type="AlphaFoldDB" id="A0A0M9GGT4"/>
<keyword evidence="2" id="KW-1185">Reference proteome</keyword>
<name>A0A0M9GGT4_9PSED</name>
<dbReference type="Proteomes" id="UP000037931">
    <property type="component" value="Unassembled WGS sequence"/>
</dbReference>
<proteinExistence type="predicted"/>
<sequence>MNQAASPGIGGFYGGMLAPAGCEMPRTQTLLQTLRFLESRQLCIKEQP</sequence>
<comment type="caution">
    <text evidence="1">The sequence shown here is derived from an EMBL/GenBank/DDBJ whole genome shotgun (WGS) entry which is preliminary data.</text>
</comment>